<evidence type="ECO:0000256" key="5">
    <source>
        <dbReference type="ARBA" id="ARBA00022801"/>
    </source>
</evidence>
<evidence type="ECO:0000256" key="1">
    <source>
        <dbReference type="ARBA" id="ARBA00022490"/>
    </source>
</evidence>
<keyword evidence="5 9" id="KW-0378">Hydrolase</keyword>
<feature type="binding site" evidence="9">
    <location>
        <begin position="368"/>
        <end position="372"/>
    </location>
    <ligand>
        <name>substrate</name>
    </ligand>
</feature>
<name>A0ABU8SG37_9LACO</name>
<dbReference type="InterPro" id="IPR042173">
    <property type="entry name" value="RNase_J_2"/>
</dbReference>
<evidence type="ECO:0000256" key="2">
    <source>
        <dbReference type="ARBA" id="ARBA00022722"/>
    </source>
</evidence>
<dbReference type="EMBL" id="JAWMWG010000001">
    <property type="protein sequence ID" value="MEJ6348342.1"/>
    <property type="molecule type" value="Genomic_DNA"/>
</dbReference>
<dbReference type="InterPro" id="IPR030854">
    <property type="entry name" value="RNase_J_bac"/>
</dbReference>
<evidence type="ECO:0000259" key="10">
    <source>
        <dbReference type="SMART" id="SM00849"/>
    </source>
</evidence>
<dbReference type="InterPro" id="IPR011108">
    <property type="entry name" value="RMMBL"/>
</dbReference>
<dbReference type="CDD" id="cd07714">
    <property type="entry name" value="RNaseJ_MBL-fold"/>
    <property type="match status" value="1"/>
</dbReference>
<dbReference type="InterPro" id="IPR041636">
    <property type="entry name" value="RNase_J_C"/>
</dbReference>
<evidence type="ECO:0000256" key="4">
    <source>
        <dbReference type="ARBA" id="ARBA00022759"/>
    </source>
</evidence>
<keyword evidence="1 9" id="KW-0963">Cytoplasm</keyword>
<organism evidence="11 12">
    <name type="scientific">Holzapfeliella saturejae</name>
    <dbReference type="NCBI Taxonomy" id="3082953"/>
    <lineage>
        <taxon>Bacteria</taxon>
        <taxon>Bacillati</taxon>
        <taxon>Bacillota</taxon>
        <taxon>Bacilli</taxon>
        <taxon>Lactobacillales</taxon>
        <taxon>Lactobacillaceae</taxon>
        <taxon>Holzapfeliella</taxon>
    </lineage>
</organism>
<accession>A0ABU8SG37</accession>
<gene>
    <name evidence="9" type="primary">rnj</name>
    <name evidence="11" type="ORF">R4Y45_03760</name>
</gene>
<dbReference type="Gene3D" id="3.10.20.580">
    <property type="match status" value="1"/>
</dbReference>
<dbReference type="SMART" id="SM00849">
    <property type="entry name" value="Lactamase_B"/>
    <property type="match status" value="1"/>
</dbReference>
<keyword evidence="3" id="KW-0479">Metal-binding</keyword>
<keyword evidence="9" id="KW-0698">rRNA processing</keyword>
<comment type="caution">
    <text evidence="11">The sequence shown here is derived from an EMBL/GenBank/DDBJ whole genome shotgun (WGS) entry which is preliminary data.</text>
</comment>
<comment type="similarity">
    <text evidence="9">Belongs to the metallo-beta-lactamase superfamily. RNA-metabolizing metallo-beta-lactamase-like family. Bacterial RNase J subfamily.</text>
</comment>
<dbReference type="Pfam" id="PF17770">
    <property type="entry name" value="RNase_J_C"/>
    <property type="match status" value="1"/>
</dbReference>
<dbReference type="InterPro" id="IPR001279">
    <property type="entry name" value="Metallo-B-lactamas"/>
</dbReference>
<dbReference type="Gene3D" id="3.60.15.10">
    <property type="entry name" value="Ribonuclease Z/Hydroxyacylglutathione hydrolase-like"/>
    <property type="match status" value="1"/>
</dbReference>
<dbReference type="Proteomes" id="UP001377804">
    <property type="component" value="Unassembled WGS sequence"/>
</dbReference>
<comment type="function">
    <text evidence="9">An RNase that has 5'-3' exonuclease and possibly endonuclease activity. Involved in maturation of rRNA and in some organisms also mRNA maturation and/or decay.</text>
</comment>
<dbReference type="InterPro" id="IPR004613">
    <property type="entry name" value="RNase_J"/>
</dbReference>
<dbReference type="Pfam" id="PF00753">
    <property type="entry name" value="Lactamase_B"/>
    <property type="match status" value="1"/>
</dbReference>
<keyword evidence="6" id="KW-0862">Zinc</keyword>
<reference evidence="11 12" key="1">
    <citation type="submission" date="2023-10" db="EMBL/GenBank/DDBJ databases">
        <title>Holzapfeliella saturejae sp. nov. isolated from Satureja montana flowers.</title>
        <authorList>
            <person name="Alcantara C."/>
            <person name="Zuniga M."/>
            <person name="Landete J.M."/>
            <person name="Monedero V."/>
        </authorList>
    </citation>
    <scope>NUCLEOTIDE SEQUENCE [LARGE SCALE GENOMIC DNA]</scope>
    <source>
        <strain evidence="11 12">He02</strain>
    </source>
</reference>
<proteinExistence type="inferred from homology"/>
<sequence>MKLNVKNHETAVFAIGGLGEIGKNMYVIQFQDEIIIVDAGIKFPEDDLLGIDYVISDYSYLIENQHNIKGLVITHGHEDHIGGIPYLLKQIPSIPVYAGPLASALIKGKLEEHGLLNTTSLHEIHEDTVLKFPKITVDFFQTTHSIPDTLGIAIHTPQGVIVETGDFKFDFTPTSNQPAPNLQKMAKLGEEGVLALLSDSTNAEVPEFSKSERFVGDSIKHIVEGIEGRIIFATFASNLYRVSQAIEAAIENNRKVAVFGRSMENSVKNGLELGYLNIPDGVLIDGHEINQYPAEEVLIICTGSQGEPMGALNRIANGTHRQITLNPGDTVIFSSNPIPGNTISVNHLINLLYEAGAEVIHGKVNNIHASGHGGQEEQKLMLRLMKPKYFLPVHGEYRMQKIHSELAIQCEVDPDNIFIMQNGDVLALGSDYARPAGHIPAEDVYVDGSGIGDIGSVVLRDRKILSEEGVVVVVATIDYAKKRVLAGPDILSRGFVYMRESVELINQAQKRAYHVMRSAMENSDKPSEKIIRQRVIDSLQEFLFDKTERRPMILPIIISKD</sequence>
<dbReference type="InterPro" id="IPR001587">
    <property type="entry name" value="RNase_J_CS"/>
</dbReference>
<evidence type="ECO:0000256" key="7">
    <source>
        <dbReference type="ARBA" id="ARBA00022839"/>
    </source>
</evidence>
<dbReference type="Gene3D" id="3.40.50.10710">
    <property type="entry name" value="Metallo-hydrolase/oxidoreductase"/>
    <property type="match status" value="1"/>
</dbReference>
<dbReference type="PROSITE" id="PS01292">
    <property type="entry name" value="UPF0036"/>
    <property type="match status" value="1"/>
</dbReference>
<dbReference type="GO" id="GO:0016787">
    <property type="term" value="F:hydrolase activity"/>
    <property type="evidence" value="ECO:0007669"/>
    <property type="project" value="UniProtKB-KW"/>
</dbReference>
<dbReference type="NCBIfam" id="TIGR00649">
    <property type="entry name" value="MG423"/>
    <property type="match status" value="1"/>
</dbReference>
<evidence type="ECO:0000256" key="3">
    <source>
        <dbReference type="ARBA" id="ARBA00022723"/>
    </source>
</evidence>
<dbReference type="EC" id="3.1.-.-" evidence="9"/>
<dbReference type="PANTHER" id="PTHR43694">
    <property type="entry name" value="RIBONUCLEASE J"/>
    <property type="match status" value="1"/>
</dbReference>
<feature type="domain" description="Metallo-beta-lactamase" evidence="10">
    <location>
        <begin position="22"/>
        <end position="219"/>
    </location>
</feature>
<dbReference type="Pfam" id="PF22505">
    <property type="entry name" value="RNase_J_b_CASP"/>
    <property type="match status" value="1"/>
</dbReference>
<keyword evidence="4 9" id="KW-0255">Endonuclease</keyword>
<evidence type="ECO:0000256" key="8">
    <source>
        <dbReference type="ARBA" id="ARBA00022884"/>
    </source>
</evidence>
<comment type="subunit">
    <text evidence="9">Homodimer, may be a subunit of the RNA degradosome.</text>
</comment>
<evidence type="ECO:0000313" key="11">
    <source>
        <dbReference type="EMBL" id="MEJ6348342.1"/>
    </source>
</evidence>
<keyword evidence="7 9" id="KW-0269">Exonuclease</keyword>
<protein>
    <recommendedName>
        <fullName evidence="9">Ribonuclease J</fullName>
        <shortName evidence="9">RNase J</shortName>
        <ecNumber evidence="9">3.1.-.-</ecNumber>
    </recommendedName>
</protein>
<dbReference type="NCBIfam" id="NF047419">
    <property type="entry name" value="RNase_J1_RnjA"/>
    <property type="match status" value="1"/>
</dbReference>
<dbReference type="PANTHER" id="PTHR43694:SF1">
    <property type="entry name" value="RIBONUCLEASE J"/>
    <property type="match status" value="1"/>
</dbReference>
<dbReference type="InterPro" id="IPR055132">
    <property type="entry name" value="RNase_J_b_CASP"/>
</dbReference>
<dbReference type="Pfam" id="PF07521">
    <property type="entry name" value="RMMBL"/>
    <property type="match status" value="1"/>
</dbReference>
<dbReference type="InterPro" id="IPR036866">
    <property type="entry name" value="RibonucZ/Hydroxyglut_hydro"/>
</dbReference>
<dbReference type="PIRSF" id="PIRSF004803">
    <property type="entry name" value="RnjA"/>
    <property type="match status" value="1"/>
</dbReference>
<comment type="subcellular location">
    <subcellularLocation>
        <location evidence="9">Cytoplasm</location>
    </subcellularLocation>
</comment>
<evidence type="ECO:0000313" key="12">
    <source>
        <dbReference type="Proteomes" id="UP001377804"/>
    </source>
</evidence>
<keyword evidence="2 9" id="KW-0540">Nuclease</keyword>
<keyword evidence="12" id="KW-1185">Reference proteome</keyword>
<keyword evidence="8 9" id="KW-0694">RNA-binding</keyword>
<dbReference type="SUPFAM" id="SSF56281">
    <property type="entry name" value="Metallo-hydrolase/oxidoreductase"/>
    <property type="match status" value="1"/>
</dbReference>
<dbReference type="RefSeq" id="WP_339969423.1">
    <property type="nucleotide sequence ID" value="NZ_JAWMWG010000001.1"/>
</dbReference>
<evidence type="ECO:0000256" key="6">
    <source>
        <dbReference type="ARBA" id="ARBA00022833"/>
    </source>
</evidence>
<dbReference type="HAMAP" id="MF_01491">
    <property type="entry name" value="RNase_J_bact"/>
    <property type="match status" value="1"/>
</dbReference>
<evidence type="ECO:0000256" key="9">
    <source>
        <dbReference type="HAMAP-Rule" id="MF_01491"/>
    </source>
</evidence>